<dbReference type="Pfam" id="PF12769">
    <property type="entry name" value="PNTB_4TM"/>
    <property type="match status" value="1"/>
</dbReference>
<dbReference type="EMBL" id="BAABJX010000016">
    <property type="protein sequence ID" value="GAA4825978.1"/>
    <property type="molecule type" value="Genomic_DNA"/>
</dbReference>
<keyword evidence="9 13" id="KW-1133">Transmembrane helix</keyword>
<sequence length="107" mass="11471">MDTNVLFIELFLAQYLPIITILVLASFLGMEIIGKVPTVLHTPLMSGANAISGVVVIGAIILIRNAAADDYLTLGMGFLGICLAMINVVGGFAVTNRMLDMFKKKNK</sequence>
<evidence type="ECO:0000259" key="14">
    <source>
        <dbReference type="Pfam" id="PF12769"/>
    </source>
</evidence>
<name>A0ABP9D9D2_9BACT</name>
<gene>
    <name evidence="15" type="ORF">GCM10023331_08240</name>
</gene>
<evidence type="ECO:0000256" key="10">
    <source>
        <dbReference type="ARBA" id="ARBA00023027"/>
    </source>
</evidence>
<comment type="subcellular location">
    <subcellularLocation>
        <location evidence="2">Cell inner membrane</location>
        <topology evidence="2">Multi-pass membrane protein</topology>
    </subcellularLocation>
</comment>
<organism evidence="15 16">
    <name type="scientific">Algivirga pacifica</name>
    <dbReference type="NCBI Taxonomy" id="1162670"/>
    <lineage>
        <taxon>Bacteria</taxon>
        <taxon>Pseudomonadati</taxon>
        <taxon>Bacteroidota</taxon>
        <taxon>Cytophagia</taxon>
        <taxon>Cytophagales</taxon>
        <taxon>Flammeovirgaceae</taxon>
        <taxon>Algivirga</taxon>
    </lineage>
</organism>
<feature type="transmembrane region" description="Helical" evidence="13">
    <location>
        <begin position="75"/>
        <end position="95"/>
    </location>
</feature>
<keyword evidence="4" id="KW-1003">Cell membrane</keyword>
<evidence type="ECO:0000256" key="4">
    <source>
        <dbReference type="ARBA" id="ARBA00022475"/>
    </source>
</evidence>
<evidence type="ECO:0000256" key="3">
    <source>
        <dbReference type="ARBA" id="ARBA00012943"/>
    </source>
</evidence>
<dbReference type="PANTHER" id="PTHR10160:SF19">
    <property type="entry name" value="PROTON-TRANSLOCATING NAD(P)(+) TRANSHYDROGENASE"/>
    <property type="match status" value="1"/>
</dbReference>
<accession>A0ABP9D9D2</accession>
<feature type="domain" description="NAD(P) transhydrogenase alpha subunit C-terminal" evidence="14">
    <location>
        <begin position="19"/>
        <end position="104"/>
    </location>
</feature>
<evidence type="ECO:0000256" key="11">
    <source>
        <dbReference type="ARBA" id="ARBA00023136"/>
    </source>
</evidence>
<proteinExistence type="predicted"/>
<feature type="transmembrane region" description="Helical" evidence="13">
    <location>
        <begin position="12"/>
        <end position="32"/>
    </location>
</feature>
<keyword evidence="16" id="KW-1185">Reference proteome</keyword>
<evidence type="ECO:0000256" key="2">
    <source>
        <dbReference type="ARBA" id="ARBA00004429"/>
    </source>
</evidence>
<evidence type="ECO:0000256" key="7">
    <source>
        <dbReference type="ARBA" id="ARBA00022857"/>
    </source>
</evidence>
<feature type="transmembrane region" description="Helical" evidence="13">
    <location>
        <begin position="44"/>
        <end position="63"/>
    </location>
</feature>
<evidence type="ECO:0000256" key="5">
    <source>
        <dbReference type="ARBA" id="ARBA00022519"/>
    </source>
</evidence>
<evidence type="ECO:0000256" key="8">
    <source>
        <dbReference type="ARBA" id="ARBA00022967"/>
    </source>
</evidence>
<dbReference type="RefSeq" id="WP_345369425.1">
    <property type="nucleotide sequence ID" value="NZ_BAABJX010000016.1"/>
</dbReference>
<keyword evidence="10" id="KW-0520">NAD</keyword>
<keyword evidence="7" id="KW-0521">NADP</keyword>
<evidence type="ECO:0000256" key="1">
    <source>
        <dbReference type="ARBA" id="ARBA00003943"/>
    </source>
</evidence>
<dbReference type="PANTHER" id="PTHR10160">
    <property type="entry name" value="NAD(P) TRANSHYDROGENASE"/>
    <property type="match status" value="1"/>
</dbReference>
<keyword evidence="8" id="KW-1278">Translocase</keyword>
<keyword evidence="5" id="KW-0997">Cell inner membrane</keyword>
<comment type="caution">
    <text evidence="15">The sequence shown here is derived from an EMBL/GenBank/DDBJ whole genome shotgun (WGS) entry which is preliminary data.</text>
</comment>
<dbReference type="InterPro" id="IPR024605">
    <property type="entry name" value="NADP_transhyd_a_C"/>
</dbReference>
<dbReference type="Proteomes" id="UP001500298">
    <property type="component" value="Unassembled WGS sequence"/>
</dbReference>
<evidence type="ECO:0000256" key="13">
    <source>
        <dbReference type="SAM" id="Phobius"/>
    </source>
</evidence>
<protein>
    <recommendedName>
        <fullName evidence="3">proton-translocating NAD(P)(+) transhydrogenase</fullName>
        <ecNumber evidence="3">7.1.1.1</ecNumber>
    </recommendedName>
</protein>
<comment type="catalytic activity">
    <reaction evidence="12">
        <text>NAD(+) + NADPH + H(+)(in) = NADH + NADP(+) + H(+)(out)</text>
        <dbReference type="Rhea" id="RHEA:47992"/>
        <dbReference type="ChEBI" id="CHEBI:15378"/>
        <dbReference type="ChEBI" id="CHEBI:57540"/>
        <dbReference type="ChEBI" id="CHEBI:57783"/>
        <dbReference type="ChEBI" id="CHEBI:57945"/>
        <dbReference type="ChEBI" id="CHEBI:58349"/>
        <dbReference type="EC" id="7.1.1.1"/>
    </reaction>
</comment>
<keyword evidence="6 13" id="KW-0812">Transmembrane</keyword>
<comment type="function">
    <text evidence="1">The transhydrogenation between NADH and NADP is coupled to respiration and ATP hydrolysis and functions as a proton pump across the membrane.</text>
</comment>
<dbReference type="EC" id="7.1.1.1" evidence="3"/>
<reference evidence="16" key="1">
    <citation type="journal article" date="2019" name="Int. J. Syst. Evol. Microbiol.">
        <title>The Global Catalogue of Microorganisms (GCM) 10K type strain sequencing project: providing services to taxonomists for standard genome sequencing and annotation.</title>
        <authorList>
            <consortium name="The Broad Institute Genomics Platform"/>
            <consortium name="The Broad Institute Genome Sequencing Center for Infectious Disease"/>
            <person name="Wu L."/>
            <person name="Ma J."/>
        </authorList>
    </citation>
    <scope>NUCLEOTIDE SEQUENCE [LARGE SCALE GENOMIC DNA]</scope>
    <source>
        <strain evidence="16">JCM 18326</strain>
    </source>
</reference>
<keyword evidence="11 13" id="KW-0472">Membrane</keyword>
<evidence type="ECO:0000256" key="6">
    <source>
        <dbReference type="ARBA" id="ARBA00022692"/>
    </source>
</evidence>
<evidence type="ECO:0000313" key="16">
    <source>
        <dbReference type="Proteomes" id="UP001500298"/>
    </source>
</evidence>
<evidence type="ECO:0000256" key="12">
    <source>
        <dbReference type="ARBA" id="ARBA00048202"/>
    </source>
</evidence>
<evidence type="ECO:0000313" key="15">
    <source>
        <dbReference type="EMBL" id="GAA4825978.1"/>
    </source>
</evidence>
<evidence type="ECO:0000256" key="9">
    <source>
        <dbReference type="ARBA" id="ARBA00022989"/>
    </source>
</evidence>